<proteinExistence type="predicted"/>
<evidence type="ECO:0000256" key="1">
    <source>
        <dbReference type="SAM" id="MobiDB-lite"/>
    </source>
</evidence>
<dbReference type="KEGG" id="dpg:DESPIGER_0746"/>
<reference evidence="3" key="1">
    <citation type="submission" date="2016-10" db="EMBL/GenBank/DDBJ databases">
        <authorList>
            <person name="Wegmann U."/>
        </authorList>
    </citation>
    <scope>NUCLEOTIDE SEQUENCE [LARGE SCALE GENOMIC DNA]</scope>
</reference>
<dbReference type="OrthoDB" id="1956472at2"/>
<keyword evidence="3" id="KW-1185">Reference proteome</keyword>
<organism evidence="2 3">
    <name type="scientific">Desulfovibrio piger</name>
    <dbReference type="NCBI Taxonomy" id="901"/>
    <lineage>
        <taxon>Bacteria</taxon>
        <taxon>Pseudomonadati</taxon>
        <taxon>Thermodesulfobacteriota</taxon>
        <taxon>Desulfovibrionia</taxon>
        <taxon>Desulfovibrionales</taxon>
        <taxon>Desulfovibrionaceae</taxon>
        <taxon>Desulfovibrio</taxon>
    </lineage>
</organism>
<name>A0A1K1LD27_9BACT</name>
<accession>A0A1K1LD27</accession>
<feature type="region of interest" description="Disordered" evidence="1">
    <location>
        <begin position="95"/>
        <end position="128"/>
    </location>
</feature>
<dbReference type="RefSeq" id="WP_072333238.1">
    <property type="nucleotide sequence ID" value="NZ_LT630450.1"/>
</dbReference>
<sequence>MIPLKIETLYGGGAVERLQEEIQRVIANICDPNTPAKKVRKIKLELVVKPNEQRNMAEVVVNTSSTLCPPEPLETSIYIGNDPRTGEVAASEITSGENPYQNLLPGAQEHMPGKITRFPDAKTASAGN</sequence>
<dbReference type="Proteomes" id="UP000186323">
    <property type="component" value="Chromosome I"/>
</dbReference>
<evidence type="ECO:0000313" key="3">
    <source>
        <dbReference type="Proteomes" id="UP000186323"/>
    </source>
</evidence>
<protein>
    <submittedName>
        <fullName evidence="2">Phage protein</fullName>
    </submittedName>
</protein>
<dbReference type="EMBL" id="LT630450">
    <property type="protein sequence ID" value="SFV72625.1"/>
    <property type="molecule type" value="Genomic_DNA"/>
</dbReference>
<dbReference type="AlphaFoldDB" id="A0A1K1LD27"/>
<gene>
    <name evidence="2" type="ORF">DESPIGER_0746</name>
</gene>
<evidence type="ECO:0000313" key="2">
    <source>
        <dbReference type="EMBL" id="SFV72625.1"/>
    </source>
</evidence>